<feature type="transmembrane region" description="Helical" evidence="2">
    <location>
        <begin position="46"/>
        <end position="66"/>
    </location>
</feature>
<feature type="compositionally biased region" description="Polar residues" evidence="1">
    <location>
        <begin position="154"/>
        <end position="165"/>
    </location>
</feature>
<dbReference type="AlphaFoldDB" id="A0A2S9WWE0"/>
<keyword evidence="2" id="KW-1133">Transmembrane helix</keyword>
<dbReference type="InterPro" id="IPR011250">
    <property type="entry name" value="OMP/PagP_B-barrel"/>
</dbReference>
<accession>A0A2S9WWE0</accession>
<keyword evidence="2" id="KW-0472">Membrane</keyword>
<organism evidence="4 5">
    <name type="scientific">Nonlabens agnitus</name>
    <dbReference type="NCBI Taxonomy" id="870484"/>
    <lineage>
        <taxon>Bacteria</taxon>
        <taxon>Pseudomonadati</taxon>
        <taxon>Bacteroidota</taxon>
        <taxon>Flavobacteriia</taxon>
        <taxon>Flavobacteriales</taxon>
        <taxon>Flavobacteriaceae</taxon>
        <taxon>Nonlabens</taxon>
    </lineage>
</organism>
<evidence type="ECO:0000259" key="3">
    <source>
        <dbReference type="Pfam" id="PF13568"/>
    </source>
</evidence>
<feature type="compositionally biased region" description="Polar residues" evidence="1">
    <location>
        <begin position="102"/>
        <end position="128"/>
    </location>
</feature>
<dbReference type="Pfam" id="PF13568">
    <property type="entry name" value="OMP_b-brl_2"/>
    <property type="match status" value="1"/>
</dbReference>
<feature type="domain" description="Outer membrane protein beta-barrel" evidence="3">
    <location>
        <begin position="279"/>
        <end position="473"/>
    </location>
</feature>
<feature type="region of interest" description="Disordered" evidence="1">
    <location>
        <begin position="80"/>
        <end position="205"/>
    </location>
</feature>
<protein>
    <recommendedName>
        <fullName evidence="3">Outer membrane protein beta-barrel domain-containing protein</fullName>
    </recommendedName>
</protein>
<reference evidence="4 5" key="1">
    <citation type="submission" date="2016-11" db="EMBL/GenBank/DDBJ databases">
        <title>Trade-off between light-utilization and light-protection in marine flavobacteria.</title>
        <authorList>
            <person name="Kumagai Y."/>
        </authorList>
    </citation>
    <scope>NUCLEOTIDE SEQUENCE [LARGE SCALE GENOMIC DNA]</scope>
    <source>
        <strain evidence="4 5">JCM 17109</strain>
    </source>
</reference>
<evidence type="ECO:0000313" key="4">
    <source>
        <dbReference type="EMBL" id="PRP67686.1"/>
    </source>
</evidence>
<dbReference type="Proteomes" id="UP000239532">
    <property type="component" value="Unassembled WGS sequence"/>
</dbReference>
<gene>
    <name evidence="4" type="ORF">BST86_11585</name>
</gene>
<dbReference type="EMBL" id="MQUC01000003">
    <property type="protein sequence ID" value="PRP67686.1"/>
    <property type="molecule type" value="Genomic_DNA"/>
</dbReference>
<sequence>MEEEKNIDRLFQKKFQDFKPAAPAGSWDAIESKLDQAKKRPAVLPLWWKLAGVAAVLAVLLSVFVWNSDEVTPVENMALEEAPSSEETELHQGIANEEKQPDNITDQQSNSTDSNPNQTEQSQESVVENTGEDAVAMPSSSKSNGGKSPKTKESTPQNKVTSQAQKDFIAQSEQTREPLYSRANGNDVDPQNAADSKLSSDSFQNSVNENVGDAIAMNQESKVDDVQEKEETELESLEDIAAANTITQQDEPMPRKKWSAATVVAPVYASSLSGSSISDRISRENQNAQTDISYGVAISYAIDSRWSVRTGLHQVNMNYNNQDINYGLNANTLILNNAEAMAIFDPSAVNAPAPAMFSSASSFNQELRNAQILSSFKGEISQQLGYLEMPFEVTYRLVDKKLGVNVLGGFSALFLTDNNVSIVNDSRRLDLGSDENFNSFNQSANFGIGLDYQFSKNIGLTLEPTFKYQLNSLKENTSDFRPYTVGVYTGLMYRF</sequence>
<proteinExistence type="predicted"/>
<dbReference type="RefSeq" id="WP_105983394.1">
    <property type="nucleotide sequence ID" value="NZ_MQUC01000003.1"/>
</dbReference>
<evidence type="ECO:0000313" key="5">
    <source>
        <dbReference type="Proteomes" id="UP000239532"/>
    </source>
</evidence>
<feature type="compositionally biased region" description="Polar residues" evidence="1">
    <location>
        <begin position="193"/>
        <end position="205"/>
    </location>
</feature>
<evidence type="ECO:0000256" key="1">
    <source>
        <dbReference type="SAM" id="MobiDB-lite"/>
    </source>
</evidence>
<dbReference type="OrthoDB" id="1113942at2"/>
<comment type="caution">
    <text evidence="4">The sequence shown here is derived from an EMBL/GenBank/DDBJ whole genome shotgun (WGS) entry which is preliminary data.</text>
</comment>
<evidence type="ECO:0000256" key="2">
    <source>
        <dbReference type="SAM" id="Phobius"/>
    </source>
</evidence>
<feature type="compositionally biased region" description="Low complexity" evidence="1">
    <location>
        <begin position="138"/>
        <end position="148"/>
    </location>
</feature>
<keyword evidence="5" id="KW-1185">Reference proteome</keyword>
<dbReference type="InterPro" id="IPR025665">
    <property type="entry name" value="Beta-barrel_OMP_2"/>
</dbReference>
<keyword evidence="2" id="KW-0812">Transmembrane</keyword>
<dbReference type="SUPFAM" id="SSF56925">
    <property type="entry name" value="OMPA-like"/>
    <property type="match status" value="1"/>
</dbReference>
<name>A0A2S9WWE0_9FLAO</name>